<dbReference type="EMBL" id="FR729477">
    <property type="protein sequence ID" value="CBY27864.1"/>
    <property type="molecule type" value="Genomic_DNA"/>
</dbReference>
<dbReference type="AlphaFoldDB" id="A0A0H3NTF0"/>
<reference evidence="2 3" key="1">
    <citation type="journal article" date="2011" name="J. Bacteriol.">
        <title>Complete genome sequence of Yersinia enterocolitica subsp. palearctica serogroup O:3.</title>
        <authorList>
            <person name="Batzilla J."/>
            <person name="Hoper D."/>
            <person name="Antonenka U."/>
            <person name="Heesemann J."/>
            <person name="Rakin A."/>
        </authorList>
    </citation>
    <scope>NUCLEOTIDE SEQUENCE [LARGE SCALE GENOMIC DNA]</scope>
    <source>
        <strain evidence="3">DSM 13030 / CIP 106945 / Y11</strain>
    </source>
</reference>
<organism evidence="2 3">
    <name type="scientific">Yersinia enterocolitica subsp. palearctica serotype O:3 (strain DSM 13030 / CIP 106945 / Y11)</name>
    <dbReference type="NCBI Taxonomy" id="930944"/>
    <lineage>
        <taxon>Bacteria</taxon>
        <taxon>Pseudomonadati</taxon>
        <taxon>Pseudomonadota</taxon>
        <taxon>Gammaproteobacteria</taxon>
        <taxon>Enterobacterales</taxon>
        <taxon>Yersiniaceae</taxon>
        <taxon>Yersinia</taxon>
    </lineage>
</organism>
<dbReference type="Proteomes" id="UP000008084">
    <property type="component" value="Chromosome"/>
</dbReference>
<evidence type="ECO:0000313" key="2">
    <source>
        <dbReference type="EMBL" id="CBY27864.1"/>
    </source>
</evidence>
<evidence type="ECO:0000313" key="3">
    <source>
        <dbReference type="Proteomes" id="UP000008084"/>
    </source>
</evidence>
<keyword evidence="1" id="KW-0472">Membrane</keyword>
<protein>
    <submittedName>
        <fullName evidence="2">Uncharacterized protein</fullName>
    </submittedName>
</protein>
<gene>
    <name evidence="2" type="ordered locus">Y11_03171</name>
</gene>
<keyword evidence="1" id="KW-0812">Transmembrane</keyword>
<dbReference type="HOGENOM" id="CLU_208995_2_0_6"/>
<dbReference type="KEGG" id="yey:Y11_03171"/>
<sequence>MRWLLSLTRITYLSKLIGICSIAAFLQLELFWVYSENLTLLGLA</sequence>
<feature type="transmembrane region" description="Helical" evidence="1">
    <location>
        <begin position="12"/>
        <end position="34"/>
    </location>
</feature>
<accession>A0A0H3NTF0</accession>
<keyword evidence="1" id="KW-1133">Transmembrane helix</keyword>
<evidence type="ECO:0000256" key="1">
    <source>
        <dbReference type="SAM" id="Phobius"/>
    </source>
</evidence>
<dbReference type="PATRIC" id="fig|930944.6.peg.317"/>
<name>A0A0H3NTF0_YERE1</name>
<proteinExistence type="predicted"/>